<name>A0A6M4H133_9PROT</name>
<dbReference type="HAMAP" id="MF_00659">
    <property type="entry name" value="UPF0250"/>
    <property type="match status" value="1"/>
</dbReference>
<dbReference type="Pfam" id="PF04359">
    <property type="entry name" value="DUF493"/>
    <property type="match status" value="1"/>
</dbReference>
<reference evidence="3 4" key="1">
    <citation type="submission" date="2020-04" db="EMBL/GenBank/DDBJ databases">
        <title>Usitatibacter rugosus gen. nov., sp. nov. and Usitatibacter palustris sp. nov., novel members of Usitatibacteraceae fam. nov. within the order Nitrosomonadales isolated from soil.</title>
        <authorList>
            <person name="Huber K.J."/>
            <person name="Neumann-Schaal M."/>
            <person name="Geppert A."/>
            <person name="Luckner M."/>
            <person name="Wanner G."/>
            <person name="Overmann J."/>
        </authorList>
    </citation>
    <scope>NUCLEOTIDE SEQUENCE [LARGE SCALE GENOMIC DNA]</scope>
    <source>
        <strain evidence="3 4">0125_3</strain>
    </source>
</reference>
<gene>
    <name evidence="3" type="ORF">DSM104443_04159</name>
</gene>
<dbReference type="PANTHER" id="PTHR38036">
    <property type="entry name" value="UPF0250 PROTEIN YBED"/>
    <property type="match status" value="1"/>
</dbReference>
<evidence type="ECO:0000313" key="3">
    <source>
        <dbReference type="EMBL" id="QJR13065.1"/>
    </source>
</evidence>
<dbReference type="KEGG" id="uru:DSM104443_04159"/>
<dbReference type="GO" id="GO:0005829">
    <property type="term" value="C:cytosol"/>
    <property type="evidence" value="ECO:0007669"/>
    <property type="project" value="TreeGrafter"/>
</dbReference>
<sequence length="101" mass="11583">MPTDTPDDDFEKPEIARESLLTFPTVFPMKIMGRREDGFAQVVSEVVQKHAPDFHPSTIEMRTSKNGRYISITVEINARSREQLDALYSELSKHPMVMMVL</sequence>
<dbReference type="Gene3D" id="3.30.70.260">
    <property type="match status" value="1"/>
</dbReference>
<keyword evidence="4" id="KW-1185">Reference proteome</keyword>
<dbReference type="RefSeq" id="WP_171095821.1">
    <property type="nucleotide sequence ID" value="NZ_CP053069.1"/>
</dbReference>
<dbReference type="EMBL" id="CP053069">
    <property type="protein sequence ID" value="QJR13065.1"/>
    <property type="molecule type" value="Genomic_DNA"/>
</dbReference>
<accession>A0A6M4H133</accession>
<dbReference type="SUPFAM" id="SSF117991">
    <property type="entry name" value="YbeD/HP0495-like"/>
    <property type="match status" value="1"/>
</dbReference>
<dbReference type="InterPro" id="IPR027471">
    <property type="entry name" value="YbeD-like_sf"/>
</dbReference>
<dbReference type="InterPro" id="IPR007454">
    <property type="entry name" value="UPF0250_YbeD-like"/>
</dbReference>
<evidence type="ECO:0000256" key="1">
    <source>
        <dbReference type="ARBA" id="ARBA00008460"/>
    </source>
</evidence>
<protein>
    <recommendedName>
        <fullName evidence="2">UPF0250 protein DSM104443_04159</fullName>
    </recommendedName>
</protein>
<evidence type="ECO:0000256" key="2">
    <source>
        <dbReference type="HAMAP-Rule" id="MF_00659"/>
    </source>
</evidence>
<comment type="similarity">
    <text evidence="1 2">Belongs to the UPF0250 family.</text>
</comment>
<dbReference type="Proteomes" id="UP000501534">
    <property type="component" value="Chromosome"/>
</dbReference>
<evidence type="ECO:0000313" key="4">
    <source>
        <dbReference type="Proteomes" id="UP000501534"/>
    </source>
</evidence>
<proteinExistence type="inferred from homology"/>
<organism evidence="3 4">
    <name type="scientific">Usitatibacter rugosus</name>
    <dbReference type="NCBI Taxonomy" id="2732067"/>
    <lineage>
        <taxon>Bacteria</taxon>
        <taxon>Pseudomonadati</taxon>
        <taxon>Pseudomonadota</taxon>
        <taxon>Betaproteobacteria</taxon>
        <taxon>Nitrosomonadales</taxon>
        <taxon>Usitatibacteraceae</taxon>
        <taxon>Usitatibacter</taxon>
    </lineage>
</organism>
<dbReference type="AlphaFoldDB" id="A0A6M4H133"/>
<dbReference type="PANTHER" id="PTHR38036:SF1">
    <property type="entry name" value="UPF0250 PROTEIN YBED"/>
    <property type="match status" value="1"/>
</dbReference>